<dbReference type="Gene3D" id="3.30.457.10">
    <property type="entry name" value="Copper amine oxidase-like, N-terminal domain"/>
    <property type="match status" value="1"/>
</dbReference>
<feature type="chain" id="PRO_5047009377" description="Copper amine oxidase-like N-terminal domain-containing protein" evidence="1">
    <location>
        <begin position="33"/>
        <end position="296"/>
    </location>
</feature>
<reference evidence="4" key="1">
    <citation type="journal article" date="2019" name="Int. J. Syst. Evol. Microbiol.">
        <title>The Global Catalogue of Microorganisms (GCM) 10K type strain sequencing project: providing services to taxonomists for standard genome sequencing and annotation.</title>
        <authorList>
            <consortium name="The Broad Institute Genomics Platform"/>
            <consortium name="The Broad Institute Genome Sequencing Center for Infectious Disease"/>
            <person name="Wu L."/>
            <person name="Ma J."/>
        </authorList>
    </citation>
    <scope>NUCLEOTIDE SEQUENCE [LARGE SCALE GENOMIC DNA]</scope>
    <source>
        <strain evidence="4">CGMCC 1.15044</strain>
    </source>
</reference>
<evidence type="ECO:0000256" key="1">
    <source>
        <dbReference type="SAM" id="SignalP"/>
    </source>
</evidence>
<dbReference type="InterPro" id="IPR012854">
    <property type="entry name" value="Cu_amine_oxidase-like_N"/>
</dbReference>
<sequence length="296" mass="32172">MQMRKILPAILLTGALTLAASTLLPTASPAHAASAALSIQIDGAAVQSDVKPVLSHNRTLVPLRVISENLGAKVNWSNSQVTFTKGDLKVTLKPGSTSAVKNGKTVQLDAKPYIQKNRVMVPLRFLAETFGCKVGYSSGGSSTITISTTPLVIGQTPVKALQYEYHMTMGGVISQISGNAYNQTIYDLLEQNKGAKVDAPANYSWMPNIDVPGSYYKLGQYDFLDKQGNSIKRYDIYDLVGAFPAEELAGFEKDLLYDVTEDQWYIFSPSAAETIYEQINTASRNGFLKEISNTVV</sequence>
<feature type="domain" description="Copper amine oxidase-like N-terminal" evidence="2">
    <location>
        <begin position="40"/>
        <end position="141"/>
    </location>
</feature>
<accession>A0ABQ1GXU9</accession>
<dbReference type="Pfam" id="PF07833">
    <property type="entry name" value="Cu_amine_oxidN1"/>
    <property type="match status" value="1"/>
</dbReference>
<organism evidence="3 4">
    <name type="scientific">Paenibacillus physcomitrellae</name>
    <dbReference type="NCBI Taxonomy" id="1619311"/>
    <lineage>
        <taxon>Bacteria</taxon>
        <taxon>Bacillati</taxon>
        <taxon>Bacillota</taxon>
        <taxon>Bacilli</taxon>
        <taxon>Bacillales</taxon>
        <taxon>Paenibacillaceae</taxon>
        <taxon>Paenibacillus</taxon>
    </lineage>
</organism>
<gene>
    <name evidence="3" type="ORF">GCM10010917_41640</name>
</gene>
<dbReference type="RefSeq" id="WP_308420968.1">
    <property type="nucleotide sequence ID" value="NZ_BMHF01000024.1"/>
</dbReference>
<protein>
    <recommendedName>
        <fullName evidence="2">Copper amine oxidase-like N-terminal domain-containing protein</fullName>
    </recommendedName>
</protein>
<dbReference type="EMBL" id="BMHF01000024">
    <property type="protein sequence ID" value="GGA52073.1"/>
    <property type="molecule type" value="Genomic_DNA"/>
</dbReference>
<comment type="caution">
    <text evidence="3">The sequence shown here is derived from an EMBL/GenBank/DDBJ whole genome shotgun (WGS) entry which is preliminary data.</text>
</comment>
<evidence type="ECO:0000313" key="3">
    <source>
        <dbReference type="EMBL" id="GGA52073.1"/>
    </source>
</evidence>
<proteinExistence type="predicted"/>
<name>A0ABQ1GXU9_9BACL</name>
<dbReference type="InterPro" id="IPR036582">
    <property type="entry name" value="Mao_N_sf"/>
</dbReference>
<dbReference type="SUPFAM" id="SSF55383">
    <property type="entry name" value="Copper amine oxidase, domain N"/>
    <property type="match status" value="2"/>
</dbReference>
<keyword evidence="4" id="KW-1185">Reference proteome</keyword>
<evidence type="ECO:0000259" key="2">
    <source>
        <dbReference type="Pfam" id="PF07833"/>
    </source>
</evidence>
<evidence type="ECO:0000313" key="4">
    <source>
        <dbReference type="Proteomes" id="UP000609323"/>
    </source>
</evidence>
<keyword evidence="1" id="KW-0732">Signal</keyword>
<feature type="signal peptide" evidence="1">
    <location>
        <begin position="1"/>
        <end position="32"/>
    </location>
</feature>
<dbReference type="Proteomes" id="UP000609323">
    <property type="component" value="Unassembled WGS sequence"/>
</dbReference>